<feature type="signal peptide" evidence="1">
    <location>
        <begin position="1"/>
        <end position="26"/>
    </location>
</feature>
<accession>A0A9P5VQA8</accession>
<comment type="caution">
    <text evidence="2">The sequence shown here is derived from an EMBL/GenBank/DDBJ whole genome shotgun (WGS) entry which is preliminary data.</text>
</comment>
<name>A0A9P5VQA8_9FUNG</name>
<proteinExistence type="predicted"/>
<keyword evidence="1" id="KW-0732">Signal</keyword>
<keyword evidence="3" id="KW-1185">Reference proteome</keyword>
<evidence type="ECO:0000313" key="3">
    <source>
        <dbReference type="Proteomes" id="UP000696485"/>
    </source>
</evidence>
<protein>
    <submittedName>
        <fullName evidence="2">Uncharacterized protein</fullName>
    </submittedName>
</protein>
<dbReference type="Proteomes" id="UP000696485">
    <property type="component" value="Unassembled WGS sequence"/>
</dbReference>
<gene>
    <name evidence="2" type="ORF">BG006_009442</name>
</gene>
<evidence type="ECO:0000256" key="1">
    <source>
        <dbReference type="SAM" id="SignalP"/>
    </source>
</evidence>
<dbReference type="EMBL" id="JAAAUY010000069">
    <property type="protein sequence ID" value="KAF9336173.1"/>
    <property type="molecule type" value="Genomic_DNA"/>
</dbReference>
<evidence type="ECO:0000313" key="2">
    <source>
        <dbReference type="EMBL" id="KAF9336173.1"/>
    </source>
</evidence>
<dbReference type="AlphaFoldDB" id="A0A9P5VQA8"/>
<organism evidence="2 3">
    <name type="scientific">Podila minutissima</name>
    <dbReference type="NCBI Taxonomy" id="64525"/>
    <lineage>
        <taxon>Eukaryota</taxon>
        <taxon>Fungi</taxon>
        <taxon>Fungi incertae sedis</taxon>
        <taxon>Mucoromycota</taxon>
        <taxon>Mortierellomycotina</taxon>
        <taxon>Mortierellomycetes</taxon>
        <taxon>Mortierellales</taxon>
        <taxon>Mortierellaceae</taxon>
        <taxon>Podila</taxon>
    </lineage>
</organism>
<reference evidence="2" key="1">
    <citation type="journal article" date="2020" name="Fungal Divers.">
        <title>Resolving the Mortierellaceae phylogeny through synthesis of multi-gene phylogenetics and phylogenomics.</title>
        <authorList>
            <person name="Vandepol N."/>
            <person name="Liber J."/>
            <person name="Desiro A."/>
            <person name="Na H."/>
            <person name="Kennedy M."/>
            <person name="Barry K."/>
            <person name="Grigoriev I.V."/>
            <person name="Miller A.N."/>
            <person name="O'Donnell K."/>
            <person name="Stajich J.E."/>
            <person name="Bonito G."/>
        </authorList>
    </citation>
    <scope>NUCLEOTIDE SEQUENCE</scope>
    <source>
        <strain evidence="2">NVP1</strain>
    </source>
</reference>
<sequence length="215" mass="23177">MLQSSPTWRIIVLLAICVAFISTVYTAPVPKPKPKAPAKISLAQLQKAMAGNCPQATTGDAITCKDALPYINAAIKKYKLKSKGQRAAYLANMFYEGGHLKYNHNLVTKSQGTRSIMPAVSLRVFVDANPSVQKLWPGYPGSVVNDSIVEVLIKSRLDFEPGAWWALSGPNCAQTAAKLSGSQASFEAWEKACINGGLDTIAARAIIYKTVYASI</sequence>
<feature type="chain" id="PRO_5040309536" evidence="1">
    <location>
        <begin position="27"/>
        <end position="215"/>
    </location>
</feature>